<feature type="region of interest" description="Disordered" evidence="1">
    <location>
        <begin position="17"/>
        <end position="68"/>
    </location>
</feature>
<evidence type="ECO:0000313" key="3">
    <source>
        <dbReference type="EMBL" id="RDL39552.1"/>
    </source>
</evidence>
<dbReference type="GO" id="GO:0008289">
    <property type="term" value="F:lipid binding"/>
    <property type="evidence" value="ECO:0007669"/>
    <property type="project" value="UniProtKB-ARBA"/>
</dbReference>
<dbReference type="PROSITE" id="PS50191">
    <property type="entry name" value="CRAL_TRIO"/>
    <property type="match status" value="1"/>
</dbReference>
<evidence type="ECO:0000313" key="4">
    <source>
        <dbReference type="Proteomes" id="UP000254866"/>
    </source>
</evidence>
<dbReference type="CDD" id="cd00170">
    <property type="entry name" value="SEC14"/>
    <property type="match status" value="1"/>
</dbReference>
<feature type="compositionally biased region" description="Polar residues" evidence="1">
    <location>
        <begin position="19"/>
        <end position="38"/>
    </location>
</feature>
<dbReference type="PANTHER" id="PTHR45824">
    <property type="entry name" value="GH16843P"/>
    <property type="match status" value="1"/>
</dbReference>
<evidence type="ECO:0000259" key="2">
    <source>
        <dbReference type="PROSITE" id="PS50191"/>
    </source>
</evidence>
<dbReference type="GO" id="GO:0071944">
    <property type="term" value="C:cell periphery"/>
    <property type="evidence" value="ECO:0007669"/>
    <property type="project" value="UniProtKB-ARBA"/>
</dbReference>
<dbReference type="InterPro" id="IPR036273">
    <property type="entry name" value="CRAL/TRIO_N_dom_sf"/>
</dbReference>
<dbReference type="Pfam" id="PF03765">
    <property type="entry name" value="CRAL_TRIO_N"/>
    <property type="match status" value="1"/>
</dbReference>
<dbReference type="STRING" id="2656787.A0A370TVI9"/>
<keyword evidence="4" id="KW-1185">Reference proteome</keyword>
<proteinExistence type="predicted"/>
<feature type="region of interest" description="Disordered" evidence="1">
    <location>
        <begin position="345"/>
        <end position="364"/>
    </location>
</feature>
<dbReference type="GeneID" id="43596741"/>
<dbReference type="SMART" id="SM01100">
    <property type="entry name" value="CRAL_TRIO_N"/>
    <property type="match status" value="1"/>
</dbReference>
<dbReference type="Proteomes" id="UP000254866">
    <property type="component" value="Unassembled WGS sequence"/>
</dbReference>
<dbReference type="EMBL" id="NPIC01000002">
    <property type="protein sequence ID" value="RDL39552.1"/>
    <property type="molecule type" value="Genomic_DNA"/>
</dbReference>
<dbReference type="GO" id="GO:0008526">
    <property type="term" value="F:phosphatidylinositol transfer activity"/>
    <property type="evidence" value="ECO:0007669"/>
    <property type="project" value="TreeGrafter"/>
</dbReference>
<accession>A0A370TVI9</accession>
<dbReference type="SUPFAM" id="SSF46938">
    <property type="entry name" value="CRAL/TRIO N-terminal domain"/>
    <property type="match status" value="1"/>
</dbReference>
<dbReference type="PANTHER" id="PTHR45824:SF29">
    <property type="entry name" value="GH16843P"/>
    <property type="match status" value="1"/>
</dbReference>
<dbReference type="SUPFAM" id="SSF52087">
    <property type="entry name" value="CRAL/TRIO domain"/>
    <property type="match status" value="1"/>
</dbReference>
<reference evidence="3 4" key="1">
    <citation type="journal article" date="2018" name="IMA Fungus">
        <title>IMA Genome-F 9: Draft genome sequence of Annulohypoxylon stygium, Aspergillus mulundensis, Berkeleyomyces basicola (syn. Thielaviopsis basicola), Ceratocystis smalleyi, two Cercospora beticola strains, Coleophoma cylindrospora, Fusarium fracticaudum, Phialophora cf. hyalina, and Morchella septimelata.</title>
        <authorList>
            <person name="Wingfield B.D."/>
            <person name="Bills G.F."/>
            <person name="Dong Y."/>
            <person name="Huang W."/>
            <person name="Nel W.J."/>
            <person name="Swalarsk-Parry B.S."/>
            <person name="Vaghefi N."/>
            <person name="Wilken P.M."/>
            <person name="An Z."/>
            <person name="de Beer Z.W."/>
            <person name="De Vos L."/>
            <person name="Chen L."/>
            <person name="Duong T.A."/>
            <person name="Gao Y."/>
            <person name="Hammerbacher A."/>
            <person name="Kikkert J.R."/>
            <person name="Li Y."/>
            <person name="Li H."/>
            <person name="Li K."/>
            <person name="Li Q."/>
            <person name="Liu X."/>
            <person name="Ma X."/>
            <person name="Naidoo K."/>
            <person name="Pethybridge S.J."/>
            <person name="Sun J."/>
            <person name="Steenkamp E.T."/>
            <person name="van der Nest M.A."/>
            <person name="van Wyk S."/>
            <person name="Wingfield M.J."/>
            <person name="Xiong C."/>
            <person name="Yue Q."/>
            <person name="Zhang X."/>
        </authorList>
    </citation>
    <scope>NUCLEOTIDE SEQUENCE [LARGE SCALE GENOMIC DNA]</scope>
    <source>
        <strain evidence="3 4">BP 5553</strain>
    </source>
</reference>
<dbReference type="OrthoDB" id="75724at2759"/>
<gene>
    <name evidence="3" type="ORF">BP5553_03892</name>
</gene>
<dbReference type="Gene3D" id="3.40.525.10">
    <property type="entry name" value="CRAL-TRIO lipid binding domain"/>
    <property type="match status" value="1"/>
</dbReference>
<comment type="caution">
    <text evidence="3">The sequence shown here is derived from an EMBL/GenBank/DDBJ whole genome shotgun (WGS) entry which is preliminary data.</text>
</comment>
<feature type="compositionally biased region" description="Polar residues" evidence="1">
    <location>
        <begin position="346"/>
        <end position="357"/>
    </location>
</feature>
<evidence type="ECO:0000256" key="1">
    <source>
        <dbReference type="SAM" id="MobiDB-lite"/>
    </source>
</evidence>
<dbReference type="Pfam" id="PF00650">
    <property type="entry name" value="CRAL_TRIO"/>
    <property type="match status" value="1"/>
</dbReference>
<dbReference type="RefSeq" id="XP_031872208.1">
    <property type="nucleotide sequence ID" value="XM_032012515.1"/>
</dbReference>
<dbReference type="InterPro" id="IPR052578">
    <property type="entry name" value="PI_Transfer_CRAL-TRIO"/>
</dbReference>
<feature type="domain" description="CRAL-TRIO" evidence="2">
    <location>
        <begin position="149"/>
        <end position="304"/>
    </location>
</feature>
<organism evidence="3 4">
    <name type="scientific">Venustampulla echinocandica</name>
    <dbReference type="NCBI Taxonomy" id="2656787"/>
    <lineage>
        <taxon>Eukaryota</taxon>
        <taxon>Fungi</taxon>
        <taxon>Dikarya</taxon>
        <taxon>Ascomycota</taxon>
        <taxon>Pezizomycotina</taxon>
        <taxon>Leotiomycetes</taxon>
        <taxon>Helotiales</taxon>
        <taxon>Pleuroascaceae</taxon>
        <taxon>Venustampulla</taxon>
    </lineage>
</organism>
<protein>
    <recommendedName>
        <fullName evidence="2">CRAL-TRIO domain-containing protein</fullName>
    </recommendedName>
</protein>
<dbReference type="InterPro" id="IPR036865">
    <property type="entry name" value="CRAL-TRIO_dom_sf"/>
</dbReference>
<sequence length="364" mass="40986">MATQDAPLETKLAEVNLNKDMTQDATAIATPTESSSVAASLREKPTGPLKTPIVDPVESASPPPPAALTADQQAKYDALLETVKAWEEIPSSADKGGPVTDSEIMWLSRECLLRYLRATKWVTADAAKRLLGTLAWRREYGVEELTGDHISPENETGKQFLLGYDIAARPCHYLNPGRQNTEPSPRQVQHLVFMVERVIELMVPGQETLALLINFKASKSRSNTTPSISLGREVLNILQTHYPERLGRALIINVPWVVWGFFKLITPFIDPLTRDKLKFNDDMRQHVPPQQLWKDFQGDLDFEYDHSEYWPALLKLCAERHSEQKERWIEAGKNYGESEVHLKGGNATSIYQSPSHTTKSEEKD</sequence>
<dbReference type="InterPro" id="IPR001251">
    <property type="entry name" value="CRAL-TRIO_dom"/>
</dbReference>
<dbReference type="FunFam" id="3.40.525.10:FF:000013">
    <property type="entry name" value="Phosphatidylinositol transfer protein PDR16"/>
    <property type="match status" value="1"/>
</dbReference>
<dbReference type="SMART" id="SM00516">
    <property type="entry name" value="SEC14"/>
    <property type="match status" value="1"/>
</dbReference>
<dbReference type="AlphaFoldDB" id="A0A370TVI9"/>
<name>A0A370TVI9_9HELO</name>
<dbReference type="InterPro" id="IPR011074">
    <property type="entry name" value="CRAL/TRIO_N_dom"/>
</dbReference>